<dbReference type="Proteomes" id="UP000030151">
    <property type="component" value="Unassembled WGS sequence"/>
</dbReference>
<evidence type="ECO:0000313" key="3">
    <source>
        <dbReference type="Proteomes" id="UP000030151"/>
    </source>
</evidence>
<name>A0A0A1URZ8_9HYPO</name>
<dbReference type="InterPro" id="IPR002575">
    <property type="entry name" value="Aminoglycoside_PTrfase"/>
</dbReference>
<dbReference type="HOGENOM" id="CLU_030115_2_1_1"/>
<organism evidence="2 3">
    <name type="scientific">Metarhizium robertsii</name>
    <dbReference type="NCBI Taxonomy" id="568076"/>
    <lineage>
        <taxon>Eukaryota</taxon>
        <taxon>Fungi</taxon>
        <taxon>Dikarya</taxon>
        <taxon>Ascomycota</taxon>
        <taxon>Pezizomycotina</taxon>
        <taxon>Sordariomycetes</taxon>
        <taxon>Hypocreomycetidae</taxon>
        <taxon>Hypocreales</taxon>
        <taxon>Clavicipitaceae</taxon>
        <taxon>Metarhizium</taxon>
    </lineage>
</organism>
<dbReference type="PANTHER" id="PTHR21310:SF37">
    <property type="entry name" value="AMINOGLYCOSIDE PHOSPHOTRANSFERASE DOMAIN-CONTAINING PROTEIN"/>
    <property type="match status" value="1"/>
</dbReference>
<dbReference type="InterPro" id="IPR051678">
    <property type="entry name" value="AGP_Transferase"/>
</dbReference>
<dbReference type="EMBL" id="JELW01000026">
    <property type="protein sequence ID" value="EXU98440.1"/>
    <property type="molecule type" value="Genomic_DNA"/>
</dbReference>
<gene>
    <name evidence="2" type="ORF">X797_008387</name>
</gene>
<dbReference type="Gene3D" id="3.30.200.20">
    <property type="entry name" value="Phosphorylase Kinase, domain 1"/>
    <property type="match status" value="1"/>
</dbReference>
<dbReference type="AlphaFoldDB" id="A0A0A1URZ8"/>
<comment type="caution">
    <text evidence="2">The sequence shown here is derived from an EMBL/GenBank/DDBJ whole genome shotgun (WGS) entry which is preliminary data.</text>
</comment>
<feature type="domain" description="Aminoglycoside phosphotransferase" evidence="1">
    <location>
        <begin position="76"/>
        <end position="308"/>
    </location>
</feature>
<dbReference type="PANTHER" id="PTHR21310">
    <property type="entry name" value="AMINOGLYCOSIDE PHOSPHOTRANSFERASE-RELATED-RELATED"/>
    <property type="match status" value="1"/>
</dbReference>
<protein>
    <submittedName>
        <fullName evidence="2">Aminoglycoside 3'-phosphotransferase/choline kinase domain protein</fullName>
    </submittedName>
</protein>
<proteinExistence type="predicted"/>
<sequence>MEHIPDVQADHGAPNTFPLTAQQVEDTIRDFIDSISKAAVCDLASRYNGGRCCRIVDQRNGSFNICFFILFDADVTWVVRIPIEPVTRNAWAKVVSEVTTIRYIKHNTTIPIPEIHAYGKDTTLVKGASTPFILMEFIQGQQLHTRTVFHAAEHQRRNLYIGLIDTLAQLRKLEFSAAGSLMPNPDNPDDESNPVLGPFLSMTVNELERKLERPVLTETFTSVKRFMDLHCHILSQTFQLPVEELDRRQAKMELFALESVSKEIPKHIQLQEVPERPYILAHPDLRCGNIMVDDDFHILGIIDWEFTSTIPQQIYIPPPWITGHDPDTLLMVTGVPRDQIWLEFRRVLEELHKTSSGWTQLCQDWGLLHQDDTQSQDFLLELSPIVQILRHPSSLIDVYYPSIFQRLFGSETRRDAVVNEFFEQSKNQAIAEQIELHIQKSERYTEYLRNNNLLIPYERPQQIQEFLKRAKALLQAGEARHGKEIEE</sequence>
<dbReference type="GO" id="GO:0016301">
    <property type="term" value="F:kinase activity"/>
    <property type="evidence" value="ECO:0007669"/>
    <property type="project" value="UniProtKB-KW"/>
</dbReference>
<keyword evidence="2" id="KW-0808">Transferase</keyword>
<dbReference type="OrthoDB" id="10003767at2759"/>
<accession>A0A0A1URZ8</accession>
<keyword evidence="2" id="KW-0418">Kinase</keyword>
<dbReference type="InterPro" id="IPR011009">
    <property type="entry name" value="Kinase-like_dom_sf"/>
</dbReference>
<dbReference type="Pfam" id="PF01636">
    <property type="entry name" value="APH"/>
    <property type="match status" value="1"/>
</dbReference>
<dbReference type="SUPFAM" id="SSF56112">
    <property type="entry name" value="Protein kinase-like (PK-like)"/>
    <property type="match status" value="1"/>
</dbReference>
<evidence type="ECO:0000259" key="1">
    <source>
        <dbReference type="Pfam" id="PF01636"/>
    </source>
</evidence>
<reference evidence="2 3" key="1">
    <citation type="submission" date="2014-02" db="EMBL/GenBank/DDBJ databases">
        <title>The genome sequence of the entomopathogenic fungus Metarhizium robertsii ARSEF 2575.</title>
        <authorList>
            <person name="Giuliano Garisto Donzelli B."/>
            <person name="Roe B.A."/>
            <person name="Macmil S.L."/>
            <person name="Krasnoff S.B."/>
            <person name="Gibson D.M."/>
        </authorList>
    </citation>
    <scope>NUCLEOTIDE SEQUENCE [LARGE SCALE GENOMIC DNA]</scope>
    <source>
        <strain evidence="2 3">ARSEF 2575</strain>
    </source>
</reference>
<dbReference type="eggNOG" id="ENOG502S3GD">
    <property type="taxonomic scope" value="Eukaryota"/>
</dbReference>
<dbReference type="Gene3D" id="3.90.1200.10">
    <property type="match status" value="1"/>
</dbReference>
<evidence type="ECO:0000313" key="2">
    <source>
        <dbReference type="EMBL" id="EXU98440.1"/>
    </source>
</evidence>